<accession>A0A8S5P4U1</accession>
<dbReference type="GO" id="GO:0004519">
    <property type="term" value="F:endonuclease activity"/>
    <property type="evidence" value="ECO:0007669"/>
    <property type="project" value="UniProtKB-KW"/>
</dbReference>
<keyword evidence="2" id="KW-0255">Endonuclease</keyword>
<protein>
    <submittedName>
        <fullName evidence="2">HNH endonuclease bacteriophage, HNH Endonuclease, DNA.52A</fullName>
    </submittedName>
</protein>
<organism evidence="2">
    <name type="scientific">Siphoviridae sp. ct0106</name>
    <dbReference type="NCBI Taxonomy" id="2825290"/>
    <lineage>
        <taxon>Viruses</taxon>
        <taxon>Duplodnaviria</taxon>
        <taxon>Heunggongvirae</taxon>
        <taxon>Uroviricota</taxon>
        <taxon>Caudoviricetes</taxon>
    </lineage>
</organism>
<dbReference type="InterPro" id="IPR003615">
    <property type="entry name" value="HNH_nuc"/>
</dbReference>
<dbReference type="Gene3D" id="1.10.30.50">
    <property type="match status" value="1"/>
</dbReference>
<evidence type="ECO:0000256" key="1">
    <source>
        <dbReference type="SAM" id="MobiDB-lite"/>
    </source>
</evidence>
<proteinExistence type="predicted"/>
<evidence type="ECO:0000313" key="2">
    <source>
        <dbReference type="EMBL" id="DAE02151.1"/>
    </source>
</evidence>
<keyword evidence="2" id="KW-0378">Hydrolase</keyword>
<dbReference type="CDD" id="cd00085">
    <property type="entry name" value="HNHc"/>
    <property type="match status" value="1"/>
</dbReference>
<feature type="region of interest" description="Disordered" evidence="1">
    <location>
        <begin position="31"/>
        <end position="62"/>
    </location>
</feature>
<sequence length="125" mass="13977">MHRKGAPRKTGPSQETRELVYERDGYRCARCGRHAGNGPMSIQHRRARGMGGTRQPNTNSPSNLILLCGDGVRGCHGHVEQNRSEARKEGFNIPQFVANPESIPVKYWDGRTYRLTDEGGRECLA</sequence>
<keyword evidence="2" id="KW-0540">Nuclease</keyword>
<name>A0A8S5P4U1_9CAUD</name>
<reference evidence="2" key="1">
    <citation type="journal article" date="2021" name="Proc. Natl. Acad. Sci. U.S.A.">
        <title>A Catalog of Tens of Thousands of Viruses from Human Metagenomes Reveals Hidden Associations with Chronic Diseases.</title>
        <authorList>
            <person name="Tisza M.J."/>
            <person name="Buck C.B."/>
        </authorList>
    </citation>
    <scope>NUCLEOTIDE SEQUENCE</scope>
    <source>
        <strain evidence="2">Ct0106</strain>
    </source>
</reference>
<dbReference type="EMBL" id="BK015341">
    <property type="protein sequence ID" value="DAE02151.1"/>
    <property type="molecule type" value="Genomic_DNA"/>
</dbReference>